<protein>
    <submittedName>
        <fullName evidence="3">NAD-dependent epimerase/dehydratase family protein</fullName>
    </submittedName>
</protein>
<evidence type="ECO:0000313" key="4">
    <source>
        <dbReference type="Proteomes" id="UP000276178"/>
    </source>
</evidence>
<proteinExistence type="predicted"/>
<feature type="domain" description="NAD-dependent epimerase/dehydratase" evidence="1">
    <location>
        <begin position="6"/>
        <end position="211"/>
    </location>
</feature>
<evidence type="ECO:0000313" key="5">
    <source>
        <dbReference type="Proteomes" id="UP000317180"/>
    </source>
</evidence>
<dbReference type="InterPro" id="IPR001509">
    <property type="entry name" value="Epimerase_deHydtase"/>
</dbReference>
<evidence type="ECO:0000313" key="2">
    <source>
        <dbReference type="EMBL" id="GED27304.1"/>
    </source>
</evidence>
<reference evidence="3 4" key="1">
    <citation type="submission" date="2018-10" db="EMBL/GenBank/DDBJ databases">
        <title>Phylogenomics of Brevibacillus.</title>
        <authorList>
            <person name="Dunlap C."/>
        </authorList>
    </citation>
    <scope>NUCLEOTIDE SEQUENCE [LARGE SCALE GENOMIC DNA]</scope>
    <source>
        <strain evidence="3 4">NRRL NRS 1219</strain>
    </source>
</reference>
<organism evidence="3 4">
    <name type="scientific">Brevibacillus agri</name>
    <dbReference type="NCBI Taxonomy" id="51101"/>
    <lineage>
        <taxon>Bacteria</taxon>
        <taxon>Bacillati</taxon>
        <taxon>Bacillota</taxon>
        <taxon>Bacilli</taxon>
        <taxon>Bacillales</taxon>
        <taxon>Paenibacillaceae</taxon>
        <taxon>Brevibacillus</taxon>
    </lineage>
</organism>
<reference evidence="2 5" key="2">
    <citation type="submission" date="2019-06" db="EMBL/GenBank/DDBJ databases">
        <title>Whole genome shotgun sequence of Brevibacillus agri NBRC 15538.</title>
        <authorList>
            <person name="Hosoyama A."/>
            <person name="Uohara A."/>
            <person name="Ohji S."/>
            <person name="Ichikawa N."/>
        </authorList>
    </citation>
    <scope>NUCLEOTIDE SEQUENCE [LARGE SCALE GENOMIC DNA]</scope>
    <source>
        <strain evidence="2 5">NBRC 15538</strain>
    </source>
</reference>
<dbReference type="GeneID" id="82810408"/>
<name>A0A3M8AI48_9BACL</name>
<keyword evidence="5" id="KW-1185">Reference proteome</keyword>
<gene>
    <name evidence="2" type="ORF">BAG01nite_34060</name>
    <name evidence="3" type="ORF">EB820_22125</name>
</gene>
<dbReference type="SUPFAM" id="SSF51735">
    <property type="entry name" value="NAD(P)-binding Rossmann-fold domains"/>
    <property type="match status" value="1"/>
</dbReference>
<evidence type="ECO:0000259" key="1">
    <source>
        <dbReference type="Pfam" id="PF01370"/>
    </source>
</evidence>
<dbReference type="AlphaFoldDB" id="A0A3M8AI48"/>
<dbReference type="InterPro" id="IPR036291">
    <property type="entry name" value="NAD(P)-bd_dom_sf"/>
</dbReference>
<sequence length="300" mass="32635">MNKHRVLLLGASGYLGAQIWQELRRIGTYEIVGTYCSSPASDAGLVQMDVTDSAAFAALLDEFAPDVAIWALMSTADEQAMIAAGMETLLGRLPAKSRLIYLSTDGVFGQGTGSFAEDDQPVLLDERNPLAGYSHAKWFGETLIRERHDQHVIARIGPIYGCNSRGRWDKRIAAIRQELEAGREVVRTGNLYKTFLHVQDAGRAIAELAGNPYVGTLHLGPAQKESYYSFARKMAAALGLDAAAVKEDRLDDTEARAKGIPLDTSLDTSRAREILHTRFRQVGAEGTASGMPLRGEGAVR</sequence>
<dbReference type="Proteomes" id="UP000276178">
    <property type="component" value="Unassembled WGS sequence"/>
</dbReference>
<dbReference type="PANTHER" id="PTHR43242">
    <property type="entry name" value="NAD(P)-BINDING ROSSMANN-FOLD SUPERFAMILY PROTEIN"/>
    <property type="match status" value="1"/>
</dbReference>
<dbReference type="OrthoDB" id="9803892at2"/>
<dbReference type="PANTHER" id="PTHR43242:SF1">
    <property type="entry name" value="NAD(P)-BINDING ROSSMANN-FOLD SUPERFAMILY PROTEIN"/>
    <property type="match status" value="1"/>
</dbReference>
<dbReference type="EMBL" id="RHHN01000074">
    <property type="protein sequence ID" value="RNB50175.1"/>
    <property type="molecule type" value="Genomic_DNA"/>
</dbReference>
<dbReference type="RefSeq" id="WP_005828541.1">
    <property type="nucleotide sequence ID" value="NZ_BJOD01000039.1"/>
</dbReference>
<comment type="caution">
    <text evidence="3">The sequence shown here is derived from an EMBL/GenBank/DDBJ whole genome shotgun (WGS) entry which is preliminary data.</text>
</comment>
<dbReference type="Pfam" id="PF01370">
    <property type="entry name" value="Epimerase"/>
    <property type="match status" value="1"/>
</dbReference>
<dbReference type="Proteomes" id="UP000317180">
    <property type="component" value="Unassembled WGS sequence"/>
</dbReference>
<evidence type="ECO:0000313" key="3">
    <source>
        <dbReference type="EMBL" id="RNB50175.1"/>
    </source>
</evidence>
<dbReference type="EMBL" id="BJOD01000039">
    <property type="protein sequence ID" value="GED27304.1"/>
    <property type="molecule type" value="Genomic_DNA"/>
</dbReference>
<accession>A0A3M8AI48</accession>
<dbReference type="Gene3D" id="3.40.50.720">
    <property type="entry name" value="NAD(P)-binding Rossmann-like Domain"/>
    <property type="match status" value="1"/>
</dbReference>